<protein>
    <submittedName>
        <fullName evidence="1">DUF3189 family protein</fullName>
    </submittedName>
</protein>
<evidence type="ECO:0000313" key="2">
    <source>
        <dbReference type="Proteomes" id="UP000516160"/>
    </source>
</evidence>
<name>A0A7G9W4B9_ALKCA</name>
<dbReference type="EMBL" id="CP058559">
    <property type="protein sequence ID" value="QNO13531.1"/>
    <property type="molecule type" value="Genomic_DNA"/>
</dbReference>
<dbReference type="KEGG" id="acae:HYG86_01490"/>
<organism evidence="1 2">
    <name type="scientific">Alkalicella caledoniensis</name>
    <dbReference type="NCBI Taxonomy" id="2731377"/>
    <lineage>
        <taxon>Bacteria</taxon>
        <taxon>Bacillati</taxon>
        <taxon>Bacillota</taxon>
        <taxon>Clostridia</taxon>
        <taxon>Eubacteriales</taxon>
        <taxon>Proteinivoracaceae</taxon>
        <taxon>Alkalicella</taxon>
    </lineage>
</organism>
<proteinExistence type="predicted"/>
<dbReference type="Pfam" id="PF11385">
    <property type="entry name" value="DUF3189"/>
    <property type="match status" value="1"/>
</dbReference>
<accession>A0A7G9W4B9</accession>
<evidence type="ECO:0000313" key="1">
    <source>
        <dbReference type="EMBL" id="QNO13531.1"/>
    </source>
</evidence>
<gene>
    <name evidence="1" type="ORF">HYG86_01490</name>
</gene>
<dbReference type="RefSeq" id="WP_213167202.1">
    <property type="nucleotide sequence ID" value="NZ_CP058559.1"/>
</dbReference>
<sequence length="152" mass="17092">MKIIYNCYGGAHSSVVVGYIHCGLLSKDLVPTKQQLMSLSYYDSQKNEDHGILQYIGIDEKGNEIYSVGLRSDRKFGKTSLTNIASIMGIPQESYMLVDTIQAVNWYMRIGGFLSRALGLIKIGRPLVLYGTQRAFFNLAKITEETKKNIEE</sequence>
<keyword evidence="2" id="KW-1185">Reference proteome</keyword>
<dbReference type="Proteomes" id="UP000516160">
    <property type="component" value="Chromosome"/>
</dbReference>
<dbReference type="AlphaFoldDB" id="A0A7G9W4B9"/>
<dbReference type="InterPro" id="IPR021525">
    <property type="entry name" value="DUF3189"/>
</dbReference>
<reference evidence="1 2" key="1">
    <citation type="submission" date="2020-07" db="EMBL/GenBank/DDBJ databases">
        <title>Alkalicella. sp. LB2 genome.</title>
        <authorList>
            <person name="Postec A."/>
            <person name="Quemeneur M."/>
        </authorList>
    </citation>
    <scope>NUCLEOTIDE SEQUENCE [LARGE SCALE GENOMIC DNA]</scope>
    <source>
        <strain evidence="1 2">LB2</strain>
    </source>
</reference>